<keyword evidence="2" id="KW-0378">Hydrolase</keyword>
<dbReference type="OrthoDB" id="9008185at2"/>
<evidence type="ECO:0000313" key="5">
    <source>
        <dbReference type="Proteomes" id="UP000294854"/>
    </source>
</evidence>
<dbReference type="SUPFAM" id="SSF55811">
    <property type="entry name" value="Nudix"/>
    <property type="match status" value="1"/>
</dbReference>
<sequence length="156" mass="17690">MKYPRSQSVELVNMCLITDPNTKQVLVQDKTDVSWRRGLTFPGGHVEVKEDLYHAMVREVREETGLTVHSLSLCGTVEWFDDKELTRKICFLYHTSDFSGTLVQNGDEGVNSWKSLNELTAENTAESIPQFLKIFLNEQTTSATSDQMNGKISEIN</sequence>
<dbReference type="STRING" id="1122149.FD44_GL001918"/>
<dbReference type="PROSITE" id="PS00893">
    <property type="entry name" value="NUDIX_BOX"/>
    <property type="match status" value="1"/>
</dbReference>
<dbReference type="PANTHER" id="PTHR43736:SF1">
    <property type="entry name" value="DIHYDRONEOPTERIN TRIPHOSPHATE DIPHOSPHATASE"/>
    <property type="match status" value="1"/>
</dbReference>
<reference evidence="4 5" key="1">
    <citation type="journal article" date="2019" name="Appl. Microbiol. Biotechnol.">
        <title>Uncovering carbohydrate metabolism through a genotype-phenotype association study of 56 lactic acid bacteria genomes.</title>
        <authorList>
            <person name="Buron-Moles G."/>
            <person name="Chailyan A."/>
            <person name="Dolejs I."/>
            <person name="Forster J."/>
            <person name="Miks M.H."/>
        </authorList>
    </citation>
    <scope>NUCLEOTIDE SEQUENCE [LARGE SCALE GENOMIC DNA]</scope>
    <source>
        <strain evidence="4 5">ATCC 49373</strain>
    </source>
</reference>
<dbReference type="PANTHER" id="PTHR43736">
    <property type="entry name" value="ADP-RIBOSE PYROPHOSPHATASE"/>
    <property type="match status" value="1"/>
</dbReference>
<dbReference type="EMBL" id="PUFO01000061">
    <property type="protein sequence ID" value="TDG76216.1"/>
    <property type="molecule type" value="Genomic_DNA"/>
</dbReference>
<protein>
    <recommendedName>
        <fullName evidence="3">Nudix hydrolase domain-containing protein</fullName>
    </recommendedName>
</protein>
<dbReference type="InterPro" id="IPR000086">
    <property type="entry name" value="NUDIX_hydrolase_dom"/>
</dbReference>
<dbReference type="CDD" id="cd18875">
    <property type="entry name" value="NUDIX_Hydrolase"/>
    <property type="match status" value="1"/>
</dbReference>
<dbReference type="InterPro" id="IPR020084">
    <property type="entry name" value="NUDIX_hydrolase_CS"/>
</dbReference>
<feature type="domain" description="Nudix hydrolase" evidence="3">
    <location>
        <begin position="8"/>
        <end position="137"/>
    </location>
</feature>
<dbReference type="RefSeq" id="WP_010619834.1">
    <property type="nucleotide sequence ID" value="NZ_CP042371.1"/>
</dbReference>
<evidence type="ECO:0000259" key="3">
    <source>
        <dbReference type="PROSITE" id="PS51462"/>
    </source>
</evidence>
<dbReference type="InterPro" id="IPR015797">
    <property type="entry name" value="NUDIX_hydrolase-like_dom_sf"/>
</dbReference>
<comment type="similarity">
    <text evidence="1">Belongs to the Nudix hydrolase family.</text>
</comment>
<evidence type="ECO:0000256" key="1">
    <source>
        <dbReference type="ARBA" id="ARBA00005582"/>
    </source>
</evidence>
<evidence type="ECO:0000313" key="4">
    <source>
        <dbReference type="EMBL" id="TDG76216.1"/>
    </source>
</evidence>
<accession>A0A4R5NM83</accession>
<keyword evidence="5" id="KW-1185">Reference proteome</keyword>
<proteinExistence type="inferred from homology"/>
<name>A0A4R5NM83_9LACO</name>
<dbReference type="Gene3D" id="3.90.79.10">
    <property type="entry name" value="Nucleoside Triphosphate Pyrophosphohydrolase"/>
    <property type="match status" value="1"/>
</dbReference>
<evidence type="ECO:0000256" key="2">
    <source>
        <dbReference type="ARBA" id="ARBA00022801"/>
    </source>
</evidence>
<dbReference type="PROSITE" id="PS51462">
    <property type="entry name" value="NUDIX"/>
    <property type="match status" value="1"/>
</dbReference>
<organism evidence="4 5">
    <name type="scientific">Secundilactobacillus malefermentans</name>
    <dbReference type="NCBI Taxonomy" id="176292"/>
    <lineage>
        <taxon>Bacteria</taxon>
        <taxon>Bacillati</taxon>
        <taxon>Bacillota</taxon>
        <taxon>Bacilli</taxon>
        <taxon>Lactobacillales</taxon>
        <taxon>Lactobacillaceae</taxon>
        <taxon>Secundilactobacillus</taxon>
    </lineage>
</organism>
<dbReference type="GO" id="GO:0016787">
    <property type="term" value="F:hydrolase activity"/>
    <property type="evidence" value="ECO:0007669"/>
    <property type="project" value="UniProtKB-KW"/>
</dbReference>
<dbReference type="Pfam" id="PF00293">
    <property type="entry name" value="NUDIX"/>
    <property type="match status" value="1"/>
</dbReference>
<dbReference type="Proteomes" id="UP000294854">
    <property type="component" value="Unassembled WGS sequence"/>
</dbReference>
<gene>
    <name evidence="4" type="ORF">C5L31_000829</name>
</gene>
<comment type="caution">
    <text evidence="4">The sequence shown here is derived from an EMBL/GenBank/DDBJ whole genome shotgun (WGS) entry which is preliminary data.</text>
</comment>
<dbReference type="AlphaFoldDB" id="A0A4R5NM83"/>